<feature type="compositionally biased region" description="Polar residues" evidence="1">
    <location>
        <begin position="138"/>
        <end position="147"/>
    </location>
</feature>
<accession>A0A371DAH5</accession>
<dbReference type="Proteomes" id="UP000256964">
    <property type="component" value="Unassembled WGS sequence"/>
</dbReference>
<evidence type="ECO:0000313" key="3">
    <source>
        <dbReference type="Proteomes" id="UP000256964"/>
    </source>
</evidence>
<dbReference type="EMBL" id="KZ857405">
    <property type="protein sequence ID" value="RDX49531.1"/>
    <property type="molecule type" value="Genomic_DNA"/>
</dbReference>
<feature type="region of interest" description="Disordered" evidence="1">
    <location>
        <begin position="46"/>
        <end position="154"/>
    </location>
</feature>
<evidence type="ECO:0000256" key="1">
    <source>
        <dbReference type="SAM" id="MobiDB-lite"/>
    </source>
</evidence>
<dbReference type="AlphaFoldDB" id="A0A371DAH5"/>
<gene>
    <name evidence="2" type="ORF">OH76DRAFT_537392</name>
</gene>
<keyword evidence="3" id="KW-1185">Reference proteome</keyword>
<organism evidence="2 3">
    <name type="scientific">Lentinus brumalis</name>
    <dbReference type="NCBI Taxonomy" id="2498619"/>
    <lineage>
        <taxon>Eukaryota</taxon>
        <taxon>Fungi</taxon>
        <taxon>Dikarya</taxon>
        <taxon>Basidiomycota</taxon>
        <taxon>Agaricomycotina</taxon>
        <taxon>Agaricomycetes</taxon>
        <taxon>Polyporales</taxon>
        <taxon>Polyporaceae</taxon>
        <taxon>Lentinus</taxon>
    </lineage>
</organism>
<protein>
    <submittedName>
        <fullName evidence="2">Uncharacterized protein</fullName>
    </submittedName>
</protein>
<evidence type="ECO:0000313" key="2">
    <source>
        <dbReference type="EMBL" id="RDX49531.1"/>
    </source>
</evidence>
<reference evidence="2 3" key="1">
    <citation type="journal article" date="2018" name="Biotechnol. Biofuels">
        <title>Integrative visual omics of the white-rot fungus Polyporus brumalis exposes the biotechnological potential of its oxidative enzymes for delignifying raw plant biomass.</title>
        <authorList>
            <person name="Miyauchi S."/>
            <person name="Rancon A."/>
            <person name="Drula E."/>
            <person name="Hage H."/>
            <person name="Chaduli D."/>
            <person name="Favel A."/>
            <person name="Grisel S."/>
            <person name="Henrissat B."/>
            <person name="Herpoel-Gimbert I."/>
            <person name="Ruiz-Duenas F.J."/>
            <person name="Chevret D."/>
            <person name="Hainaut M."/>
            <person name="Lin J."/>
            <person name="Wang M."/>
            <person name="Pangilinan J."/>
            <person name="Lipzen A."/>
            <person name="Lesage-Meessen L."/>
            <person name="Navarro D."/>
            <person name="Riley R."/>
            <person name="Grigoriev I.V."/>
            <person name="Zhou S."/>
            <person name="Raouche S."/>
            <person name="Rosso M.N."/>
        </authorList>
    </citation>
    <scope>NUCLEOTIDE SEQUENCE [LARGE SCALE GENOMIC DNA]</scope>
    <source>
        <strain evidence="2 3">BRFM 1820</strain>
    </source>
</reference>
<sequence>MLSPPSKSPASHALINVQHRPSLLRLVFPSVCADLFRARCGLVVTQGHRDSKSSRDDTRASSTFQRCAGRAGPLSHDPNLQSAHCGRTLRPPSVPIHPEPSRQRRRLNRQHCLPPMPETPTHAAASARTDYLAHRPSTRSTASTSNMRAVRGPH</sequence>
<name>A0A371DAH5_9APHY</name>
<proteinExistence type="predicted"/>
<feature type="compositionally biased region" description="Basic and acidic residues" evidence="1">
    <location>
        <begin position="47"/>
        <end position="59"/>
    </location>
</feature>